<organism evidence="1 2">
    <name type="scientific">Campylobacter molothri</name>
    <dbReference type="NCBI Taxonomy" id="1032242"/>
    <lineage>
        <taxon>Bacteria</taxon>
        <taxon>Pseudomonadati</taxon>
        <taxon>Campylobacterota</taxon>
        <taxon>Epsilonproteobacteria</taxon>
        <taxon>Campylobacterales</taxon>
        <taxon>Campylobacteraceae</taxon>
        <taxon>Campylobacter</taxon>
    </lineage>
</organism>
<accession>A0ACC5W3K3</accession>
<keyword evidence="2" id="KW-1185">Reference proteome</keyword>
<evidence type="ECO:0000313" key="1">
    <source>
        <dbReference type="EMBL" id="MBZ7975209.1"/>
    </source>
</evidence>
<protein>
    <submittedName>
        <fullName evidence="1">Methyl-accepting chemotaxis protein</fullName>
    </submittedName>
</protein>
<dbReference type="EMBL" id="JACHUQ010000023">
    <property type="protein sequence ID" value="MBZ7975209.1"/>
    <property type="molecule type" value="Genomic_DNA"/>
</dbReference>
<reference evidence="1" key="1">
    <citation type="submission" date="2020-07" db="EMBL/GenBank/DDBJ databases">
        <title>Campylobacter molothri sp. nov. isolated from wild birds.</title>
        <authorList>
            <person name="Miller W.G."/>
            <person name="Chapman M.H."/>
            <person name="Yee E."/>
            <person name="Lopes B.S."/>
            <person name="Forbes K.J."/>
        </authorList>
    </citation>
    <scope>NUCLEOTIDE SEQUENCE</scope>
    <source>
        <strain evidence="1">RM9754</strain>
    </source>
</reference>
<gene>
    <name evidence="1" type="ORF">H2252_07455</name>
</gene>
<evidence type="ECO:0000313" key="2">
    <source>
        <dbReference type="Proteomes" id="UP001319828"/>
    </source>
</evidence>
<name>A0ACC5W3K3_9BACT</name>
<sequence length="300" mass="33563">MSIKIKMSLIANLITIFCLVALGIVTFIFVREALLAQIVSIQTNYVKTAKSSMANYNETKLSVLKELSKSLNKLPSSSFADEKSILESTGIIFQNYRKGGDLLAAYIGLANGEYIGSDLRSDKKNVNAIIYGKDNGYDARTRDWFKNAKDKNDLYESPAYIDAASNLPCFTYSMPFYKDGKFIGVLAIDVSNANLQKQFDKLSGDVFVYDKGNYVFASSNKAFLGQNSNILNIEKKFENMGEYKSFSYTRVQGGDRLAMCSKFNNYTICSSESEEEVQKYVSKIAYMQIIIVIVVIIISV</sequence>
<dbReference type="Proteomes" id="UP001319828">
    <property type="component" value="Unassembled WGS sequence"/>
</dbReference>
<comment type="caution">
    <text evidence="1">The sequence shown here is derived from an EMBL/GenBank/DDBJ whole genome shotgun (WGS) entry which is preliminary data.</text>
</comment>
<feature type="non-terminal residue" evidence="1">
    <location>
        <position position="300"/>
    </location>
</feature>
<proteinExistence type="predicted"/>